<dbReference type="AlphaFoldDB" id="A0A6L2MEN5"/>
<dbReference type="EMBL" id="BKCJ010006490">
    <property type="protein sequence ID" value="GEU72421.1"/>
    <property type="molecule type" value="Genomic_DNA"/>
</dbReference>
<proteinExistence type="predicted"/>
<sequence length="496" mass="56887">MLLMQAQENGVALVVEQLLFIASGQDHDVDEDVDEQPVQDLALNVDNVFQADDCDAFDFDVDEAPIAQTMFMENLLPVYLVYDEASLSYDSDILSEVPGHDNYQDADCEHHEVLEMHEDVQPKYVVDSHTNYVNNSNMILYDQYVKDNAVAIGYKNPLYLTRAQAQPAQHALYNGHEINETNHVSAIVHNSEDTLEIAEITRKKMNDKMKDPECVENKVKIAPHDYSKENYLATFTPQKQLTPEQIFWSKDLLKMEAQTLKEQTTTSRPIKVLTVKHDKIKRKNLLIANDNLITDCLSKDVFYTATDSVFTVSRFSDMNEAFNAAQKHIAELKFANSHLKNKIPNDDHDVTIKHFSKLEVQSRGNTIRKLQEKISRLTKKHNDADPIDNFKDLDSQLHAKVNALHDLNEHWRAENEKVKRHYKELYDSIKIMRAKTIDKTNSLLTEVANLKARIKEKHKSNCVTMPVVKSKVLAPGMYVIDVEPIPLAIRTTRKFI</sequence>
<comment type="caution">
    <text evidence="1">The sequence shown here is derived from an EMBL/GenBank/DDBJ whole genome shotgun (WGS) entry which is preliminary data.</text>
</comment>
<protein>
    <recommendedName>
        <fullName evidence="2">Integrase, catalytic region, zinc finger, CCHC-type, peptidase aspartic, catalytic</fullName>
    </recommendedName>
</protein>
<accession>A0A6L2MEN5</accession>
<name>A0A6L2MEN5_TANCI</name>
<gene>
    <name evidence="1" type="ORF">Tci_044399</name>
</gene>
<evidence type="ECO:0000313" key="1">
    <source>
        <dbReference type="EMBL" id="GEU72421.1"/>
    </source>
</evidence>
<organism evidence="1">
    <name type="scientific">Tanacetum cinerariifolium</name>
    <name type="common">Dalmatian daisy</name>
    <name type="synonym">Chrysanthemum cinerariifolium</name>
    <dbReference type="NCBI Taxonomy" id="118510"/>
    <lineage>
        <taxon>Eukaryota</taxon>
        <taxon>Viridiplantae</taxon>
        <taxon>Streptophyta</taxon>
        <taxon>Embryophyta</taxon>
        <taxon>Tracheophyta</taxon>
        <taxon>Spermatophyta</taxon>
        <taxon>Magnoliopsida</taxon>
        <taxon>eudicotyledons</taxon>
        <taxon>Gunneridae</taxon>
        <taxon>Pentapetalae</taxon>
        <taxon>asterids</taxon>
        <taxon>campanulids</taxon>
        <taxon>Asterales</taxon>
        <taxon>Asteraceae</taxon>
        <taxon>Asteroideae</taxon>
        <taxon>Anthemideae</taxon>
        <taxon>Anthemidinae</taxon>
        <taxon>Tanacetum</taxon>
    </lineage>
</organism>
<evidence type="ECO:0008006" key="2">
    <source>
        <dbReference type="Google" id="ProtNLM"/>
    </source>
</evidence>
<reference evidence="1" key="1">
    <citation type="journal article" date="2019" name="Sci. Rep.">
        <title>Draft genome of Tanacetum cinerariifolium, the natural source of mosquito coil.</title>
        <authorList>
            <person name="Yamashiro T."/>
            <person name="Shiraishi A."/>
            <person name="Satake H."/>
            <person name="Nakayama K."/>
        </authorList>
    </citation>
    <scope>NUCLEOTIDE SEQUENCE</scope>
</reference>